<dbReference type="EMBL" id="NJGC01000149">
    <property type="protein sequence ID" value="PAM64639.1"/>
    <property type="molecule type" value="Genomic_DNA"/>
</dbReference>
<dbReference type="Proteomes" id="UP000216433">
    <property type="component" value="Unassembled WGS sequence"/>
</dbReference>
<protein>
    <submittedName>
        <fullName evidence="2">Uncharacterized protein</fullName>
    </submittedName>
</protein>
<comment type="caution">
    <text evidence="2">The sequence shown here is derived from an EMBL/GenBank/DDBJ whole genome shotgun (WGS) entry which is preliminary data.</text>
</comment>
<gene>
    <name evidence="2" type="ORF">CEK00_09370</name>
    <name evidence="1" type="ORF">CEK00_21690</name>
</gene>
<accession>A0A270NI04</accession>
<dbReference type="AlphaFoldDB" id="A0A270NI04"/>
<evidence type="ECO:0000313" key="2">
    <source>
        <dbReference type="EMBL" id="PAM71796.1"/>
    </source>
</evidence>
<sequence length="62" mass="6579">MRLLDQLVQQARHLLEEARIGQALLDDGLAHVVDGALGHRLGAAALGIELLRDGVVDAALDD</sequence>
<geneLocation type="plasmid" evidence="1">
    <name>unnamed1</name>
</geneLocation>
<dbReference type="RefSeq" id="WP_095377834.1">
    <property type="nucleotide sequence ID" value="NZ_NJGC01000009.1"/>
</dbReference>
<dbReference type="EMBL" id="NJGC01000009">
    <property type="protein sequence ID" value="PAM71796.1"/>
    <property type="molecule type" value="Genomic_DNA"/>
</dbReference>
<name>A0A270NI04_STEMA</name>
<proteinExistence type="predicted"/>
<reference evidence="2 3" key="1">
    <citation type="submission" date="2017-06" db="EMBL/GenBank/DDBJ databases">
        <title>Genome sequencing and assembly of Stenotrophomonas maltophilia DF07.</title>
        <authorList>
            <person name="Iyer R."/>
        </authorList>
    </citation>
    <scope>NUCLEOTIDE SEQUENCE [LARGE SCALE GENOMIC DNA]</scope>
    <source>
        <strain evidence="2 3">DF07</strain>
        <plasmid evidence="1">unnamed1</plasmid>
    </source>
</reference>
<keyword evidence="1" id="KW-0614">Plasmid</keyword>
<organism evidence="2 3">
    <name type="scientific">Stenotrophomonas maltophilia</name>
    <name type="common">Pseudomonas maltophilia</name>
    <name type="synonym">Xanthomonas maltophilia</name>
    <dbReference type="NCBI Taxonomy" id="40324"/>
    <lineage>
        <taxon>Bacteria</taxon>
        <taxon>Pseudomonadati</taxon>
        <taxon>Pseudomonadota</taxon>
        <taxon>Gammaproteobacteria</taxon>
        <taxon>Lysobacterales</taxon>
        <taxon>Lysobacteraceae</taxon>
        <taxon>Stenotrophomonas</taxon>
        <taxon>Stenotrophomonas maltophilia group</taxon>
    </lineage>
</organism>
<evidence type="ECO:0000313" key="3">
    <source>
        <dbReference type="Proteomes" id="UP000216433"/>
    </source>
</evidence>
<evidence type="ECO:0000313" key="1">
    <source>
        <dbReference type="EMBL" id="PAM64639.1"/>
    </source>
</evidence>